<feature type="transmembrane region" description="Helical" evidence="9">
    <location>
        <begin position="25"/>
        <end position="58"/>
    </location>
</feature>
<dbReference type="HAMAP" id="MF_00422">
    <property type="entry name" value="SecE"/>
    <property type="match status" value="1"/>
</dbReference>
<dbReference type="GO" id="GO:0009306">
    <property type="term" value="P:protein secretion"/>
    <property type="evidence" value="ECO:0007669"/>
    <property type="project" value="UniProtKB-UniRule"/>
</dbReference>
<dbReference type="GO" id="GO:0065002">
    <property type="term" value="P:intracellular protein transmembrane transport"/>
    <property type="evidence" value="ECO:0007669"/>
    <property type="project" value="UniProtKB-UniRule"/>
</dbReference>
<organism evidence="10 12">
    <name type="scientific">Heyndrickxia ginsengihumi</name>
    <dbReference type="NCBI Taxonomy" id="363870"/>
    <lineage>
        <taxon>Bacteria</taxon>
        <taxon>Bacillati</taxon>
        <taxon>Bacillota</taxon>
        <taxon>Bacilli</taxon>
        <taxon>Bacillales</taxon>
        <taxon>Bacillaceae</taxon>
        <taxon>Heyndrickxia</taxon>
    </lineage>
</organism>
<keyword evidence="2 9" id="KW-0813">Transport</keyword>
<gene>
    <name evidence="9 11" type="primary">secE</name>
    <name evidence="11" type="ORF">G4D61_13455</name>
    <name evidence="10" type="ORF">NG54_07580</name>
</gene>
<reference evidence="11" key="2">
    <citation type="submission" date="2020-02" db="EMBL/GenBank/DDBJ databases">
        <authorList>
            <person name="Feng H."/>
        </authorList>
    </citation>
    <scope>NUCLEOTIDE SEQUENCE [LARGE SCALE GENOMIC DNA]</scope>
    <source>
        <strain evidence="11">Gsoil 114</strain>
    </source>
</reference>
<dbReference type="PANTHER" id="PTHR33910">
    <property type="entry name" value="PROTEIN TRANSLOCASE SUBUNIT SECE"/>
    <property type="match status" value="1"/>
</dbReference>
<dbReference type="STRING" id="363870.NG54_07580"/>
<keyword evidence="4 9" id="KW-0812">Transmembrane</keyword>
<accession>A0A0A6VE37</accession>
<dbReference type="Pfam" id="PF00584">
    <property type="entry name" value="SecE"/>
    <property type="match status" value="1"/>
</dbReference>
<dbReference type="Proteomes" id="UP000476934">
    <property type="component" value="Unassembled WGS sequence"/>
</dbReference>
<dbReference type="GO" id="GO:0006605">
    <property type="term" value="P:protein targeting"/>
    <property type="evidence" value="ECO:0007669"/>
    <property type="project" value="UniProtKB-UniRule"/>
</dbReference>
<dbReference type="InterPro" id="IPR001901">
    <property type="entry name" value="Translocase_SecE/Sec61-g"/>
</dbReference>
<keyword evidence="6 9" id="KW-1133">Transmembrane helix</keyword>
<evidence type="ECO:0000256" key="2">
    <source>
        <dbReference type="ARBA" id="ARBA00022448"/>
    </source>
</evidence>
<evidence type="ECO:0000256" key="7">
    <source>
        <dbReference type="ARBA" id="ARBA00023010"/>
    </source>
</evidence>
<dbReference type="Proteomes" id="UP000030588">
    <property type="component" value="Unassembled WGS sequence"/>
</dbReference>
<evidence type="ECO:0000313" key="10">
    <source>
        <dbReference type="EMBL" id="KHD85753.1"/>
    </source>
</evidence>
<comment type="subunit">
    <text evidence="9">Component of the Sec protein translocase complex. Heterotrimer consisting of SecY, SecE and SecG subunits. The heterotrimers can form oligomers, although 1 heterotrimer is thought to be able to translocate proteins. Interacts with the ribosome. Interacts with SecDF, and other proteins may be involved. Interacts with SecA.</text>
</comment>
<dbReference type="Gene3D" id="1.20.5.1030">
    <property type="entry name" value="Preprotein translocase secy subunit"/>
    <property type="match status" value="1"/>
</dbReference>
<dbReference type="InterPro" id="IPR005807">
    <property type="entry name" value="SecE_bac"/>
</dbReference>
<dbReference type="EMBL" id="JAAIWK010000023">
    <property type="protein sequence ID" value="NEY20960.1"/>
    <property type="molecule type" value="Genomic_DNA"/>
</dbReference>
<comment type="similarity">
    <text evidence="9">Belongs to the SecE/SEC61-gamma family.</text>
</comment>
<keyword evidence="5 9" id="KW-0653">Protein transport</keyword>
<dbReference type="GO" id="GO:0008320">
    <property type="term" value="F:protein transmembrane transporter activity"/>
    <property type="evidence" value="ECO:0007669"/>
    <property type="project" value="UniProtKB-UniRule"/>
</dbReference>
<evidence type="ECO:0000313" key="13">
    <source>
        <dbReference type="Proteomes" id="UP000476934"/>
    </source>
</evidence>
<dbReference type="EMBL" id="JRUN01000017">
    <property type="protein sequence ID" value="KHD85753.1"/>
    <property type="molecule type" value="Genomic_DNA"/>
</dbReference>
<evidence type="ECO:0000256" key="9">
    <source>
        <dbReference type="HAMAP-Rule" id="MF_00422"/>
    </source>
</evidence>
<evidence type="ECO:0000256" key="5">
    <source>
        <dbReference type="ARBA" id="ARBA00022927"/>
    </source>
</evidence>
<keyword evidence="8 9" id="KW-0472">Membrane</keyword>
<sequence>MSITKFFRNVSTEMRKVSWPKRKELTNYTITVVVTVVFLAVFFLVVDLGISALIRWIADSKQ</sequence>
<evidence type="ECO:0000256" key="3">
    <source>
        <dbReference type="ARBA" id="ARBA00022475"/>
    </source>
</evidence>
<evidence type="ECO:0000256" key="4">
    <source>
        <dbReference type="ARBA" id="ARBA00022692"/>
    </source>
</evidence>
<dbReference type="PANTHER" id="PTHR33910:SF1">
    <property type="entry name" value="PROTEIN TRANSLOCASE SUBUNIT SECE"/>
    <property type="match status" value="1"/>
</dbReference>
<dbReference type="AlphaFoldDB" id="A0A0A6VE37"/>
<comment type="caution">
    <text evidence="10">The sequence shown here is derived from an EMBL/GenBank/DDBJ whole genome shotgun (WGS) entry which is preliminary data.</text>
</comment>
<dbReference type="InterPro" id="IPR038379">
    <property type="entry name" value="SecE_sf"/>
</dbReference>
<evidence type="ECO:0000256" key="6">
    <source>
        <dbReference type="ARBA" id="ARBA00022989"/>
    </source>
</evidence>
<evidence type="ECO:0000256" key="1">
    <source>
        <dbReference type="ARBA" id="ARBA00004370"/>
    </source>
</evidence>
<dbReference type="NCBIfam" id="TIGR00964">
    <property type="entry name" value="secE_bact"/>
    <property type="match status" value="1"/>
</dbReference>
<evidence type="ECO:0000313" key="12">
    <source>
        <dbReference type="Proteomes" id="UP000030588"/>
    </source>
</evidence>
<keyword evidence="13" id="KW-1185">Reference proteome</keyword>
<name>A0A0A6VE37_9BACI</name>
<dbReference type="GO" id="GO:0043952">
    <property type="term" value="P:protein transport by the Sec complex"/>
    <property type="evidence" value="ECO:0007669"/>
    <property type="project" value="UniProtKB-UniRule"/>
</dbReference>
<dbReference type="RefSeq" id="WP_025729868.1">
    <property type="nucleotide sequence ID" value="NZ_JAAIWK010000023.1"/>
</dbReference>
<dbReference type="PROSITE" id="PS01067">
    <property type="entry name" value="SECE_SEC61G"/>
    <property type="match status" value="1"/>
</dbReference>
<evidence type="ECO:0000313" key="11">
    <source>
        <dbReference type="EMBL" id="NEY20960.1"/>
    </source>
</evidence>
<keyword evidence="7 9" id="KW-0811">Translocation</keyword>
<evidence type="ECO:0000256" key="8">
    <source>
        <dbReference type="ARBA" id="ARBA00023136"/>
    </source>
</evidence>
<keyword evidence="3 9" id="KW-1003">Cell membrane</keyword>
<proteinExistence type="inferred from homology"/>
<protein>
    <recommendedName>
        <fullName evidence="9">Protein translocase subunit SecE</fullName>
    </recommendedName>
</protein>
<dbReference type="GO" id="GO:0005886">
    <property type="term" value="C:plasma membrane"/>
    <property type="evidence" value="ECO:0007669"/>
    <property type="project" value="UniProtKB-SubCell"/>
</dbReference>
<reference evidence="10 12" key="1">
    <citation type="submission" date="2014-10" db="EMBL/GenBank/DDBJ databases">
        <title>Draft genome of phytase producing Bacillus ginsengihumi strain M2.11.</title>
        <authorList>
            <person name="Toymentseva A."/>
            <person name="Boulygina E.A."/>
            <person name="Kazakov S.V."/>
            <person name="Kayumov I."/>
            <person name="Suleimanova A.D."/>
            <person name="Mardanova A.M."/>
            <person name="Maria S.N."/>
            <person name="Sergey M.Y."/>
            <person name="Sharipova M.R."/>
        </authorList>
    </citation>
    <scope>NUCLEOTIDE SEQUENCE [LARGE SCALE GENOMIC DNA]</scope>
    <source>
        <strain evidence="10 12">M2.11</strain>
    </source>
</reference>
<comment type="subcellular location">
    <subcellularLocation>
        <location evidence="9">Cell membrane</location>
        <topology evidence="9">Single-pass membrane protein</topology>
    </subcellularLocation>
    <subcellularLocation>
        <location evidence="1">Membrane</location>
    </subcellularLocation>
</comment>
<comment type="function">
    <text evidence="9">Essential subunit of the Sec protein translocation channel SecYEG. Clamps together the 2 halves of SecY. May contact the channel plug during translocation.</text>
</comment>
<reference evidence="11 13" key="3">
    <citation type="submission" date="2020-03" db="EMBL/GenBank/DDBJ databases">
        <title>Bacillus aquiflavi sp. nov., isolated from yellow water of strong flavor Chinese baijiu in Yibin region of China.</title>
        <authorList>
            <person name="Xie J."/>
        </authorList>
    </citation>
    <scope>NUCLEOTIDE SEQUENCE [LARGE SCALE GENOMIC DNA]</scope>
    <source>
        <strain evidence="11 13">Gsoil 114</strain>
    </source>
</reference>